<feature type="transmembrane region" description="Helical" evidence="4">
    <location>
        <begin position="21"/>
        <end position="46"/>
    </location>
</feature>
<evidence type="ECO:0000256" key="2">
    <source>
        <dbReference type="ARBA" id="ARBA00022989"/>
    </source>
</evidence>
<keyword evidence="2 4" id="KW-1133">Transmembrane helix</keyword>
<dbReference type="AlphaFoldDB" id="A0A975GWX1"/>
<evidence type="ECO:0000313" key="7">
    <source>
        <dbReference type="Proteomes" id="UP000663918"/>
    </source>
</evidence>
<feature type="transmembrane region" description="Helical" evidence="4">
    <location>
        <begin position="270"/>
        <end position="288"/>
    </location>
</feature>
<gene>
    <name evidence="6" type="ORF">IFJ75_05100</name>
</gene>
<keyword evidence="1 4" id="KW-0812">Transmembrane</keyword>
<keyword evidence="3 4" id="KW-0472">Membrane</keyword>
<name>A0A975GWX1_9CAUL</name>
<dbReference type="PROSITE" id="PS50850">
    <property type="entry name" value="MFS"/>
    <property type="match status" value="1"/>
</dbReference>
<feature type="transmembrane region" description="Helical" evidence="4">
    <location>
        <begin position="58"/>
        <end position="82"/>
    </location>
</feature>
<feature type="transmembrane region" description="Helical" evidence="4">
    <location>
        <begin position="94"/>
        <end position="113"/>
    </location>
</feature>
<dbReference type="RefSeq" id="WP_207931555.1">
    <property type="nucleotide sequence ID" value="NZ_CP062222.1"/>
</dbReference>
<dbReference type="PANTHER" id="PTHR23528">
    <property type="match status" value="1"/>
</dbReference>
<protein>
    <submittedName>
        <fullName evidence="6">MFS transporter</fullName>
    </submittedName>
</protein>
<feature type="transmembrane region" description="Helical" evidence="4">
    <location>
        <begin position="387"/>
        <end position="406"/>
    </location>
</feature>
<dbReference type="PANTHER" id="PTHR23528:SF1">
    <property type="entry name" value="MAJOR FACILITATOR SUPERFAMILY (MFS) PROFILE DOMAIN-CONTAINING PROTEIN"/>
    <property type="match status" value="1"/>
</dbReference>
<feature type="transmembrane region" description="Helical" evidence="4">
    <location>
        <begin position="119"/>
        <end position="140"/>
    </location>
</feature>
<proteinExistence type="predicted"/>
<feature type="transmembrane region" description="Helical" evidence="4">
    <location>
        <begin position="229"/>
        <end position="250"/>
    </location>
</feature>
<dbReference type="InterPro" id="IPR036259">
    <property type="entry name" value="MFS_trans_sf"/>
</dbReference>
<dbReference type="EMBL" id="CP062222">
    <property type="protein sequence ID" value="QTC92274.1"/>
    <property type="molecule type" value="Genomic_DNA"/>
</dbReference>
<feature type="transmembrane region" description="Helical" evidence="4">
    <location>
        <begin position="183"/>
        <end position="200"/>
    </location>
</feature>
<evidence type="ECO:0000256" key="3">
    <source>
        <dbReference type="ARBA" id="ARBA00023136"/>
    </source>
</evidence>
<feature type="transmembrane region" description="Helical" evidence="4">
    <location>
        <begin position="362"/>
        <end position="381"/>
    </location>
</feature>
<dbReference type="GO" id="GO:0022857">
    <property type="term" value="F:transmembrane transporter activity"/>
    <property type="evidence" value="ECO:0007669"/>
    <property type="project" value="InterPro"/>
</dbReference>
<keyword evidence="7" id="KW-1185">Reference proteome</keyword>
<dbReference type="Pfam" id="PF07690">
    <property type="entry name" value="MFS_1"/>
    <property type="match status" value="1"/>
</dbReference>
<dbReference type="InterPro" id="IPR020846">
    <property type="entry name" value="MFS_dom"/>
</dbReference>
<organism evidence="6 7">
    <name type="scientific">Brevundimonas goettingensis</name>
    <dbReference type="NCBI Taxonomy" id="2774190"/>
    <lineage>
        <taxon>Bacteria</taxon>
        <taxon>Pseudomonadati</taxon>
        <taxon>Pseudomonadota</taxon>
        <taxon>Alphaproteobacteria</taxon>
        <taxon>Caulobacterales</taxon>
        <taxon>Caulobacteraceae</taxon>
        <taxon>Brevundimonas</taxon>
    </lineage>
</organism>
<dbReference type="SUPFAM" id="SSF103473">
    <property type="entry name" value="MFS general substrate transporter"/>
    <property type="match status" value="1"/>
</dbReference>
<accession>A0A975GWX1</accession>
<evidence type="ECO:0000256" key="1">
    <source>
        <dbReference type="ARBA" id="ARBA00022692"/>
    </source>
</evidence>
<feature type="transmembrane region" description="Helical" evidence="4">
    <location>
        <begin position="328"/>
        <end position="350"/>
    </location>
</feature>
<reference evidence="6" key="1">
    <citation type="submission" date="2020-09" db="EMBL/GenBank/DDBJ databases">
        <title>Brevundimonas sp. LVF2 isolated from a puddle in Goettingen, Germany.</title>
        <authorList>
            <person name="Friedrich I."/>
            <person name="Klassen A."/>
            <person name="Hannes N."/>
            <person name="Schneider D."/>
            <person name="Hertel R."/>
            <person name="Daniel R."/>
        </authorList>
    </citation>
    <scope>NUCLEOTIDE SEQUENCE</scope>
    <source>
        <strain evidence="6">LVF2</strain>
    </source>
</reference>
<dbReference type="InterPro" id="IPR011701">
    <property type="entry name" value="MFS"/>
</dbReference>
<evidence type="ECO:0000256" key="4">
    <source>
        <dbReference type="SAM" id="Phobius"/>
    </source>
</evidence>
<dbReference type="Gene3D" id="1.20.1250.20">
    <property type="entry name" value="MFS general substrate transporter like domains"/>
    <property type="match status" value="2"/>
</dbReference>
<dbReference type="KEGG" id="bgoe:IFJ75_05100"/>
<evidence type="ECO:0000259" key="5">
    <source>
        <dbReference type="PROSITE" id="PS50850"/>
    </source>
</evidence>
<sequence>MSDSAPGEAKAGEVPSRGLGFLLLYALAWGGGVIAYVPLLTLILPVKIEAIAPDDKVALLSLTTLLGAVVASAMNVLIGMASDHTVMRERGRRPWVALGLVLTLISYAVLHAATTPVALVMGVMLFQAALNLMLAPLSAVPADEIPDTQKGLVGGLMGAVYTFGALAGMVVTASPWFSERMQLTIAGVLVSAGVLPFLLLSRKRGPIVPASAPMIRAGSRRKHNLIRIWIARLLVQISGSIFFAYLLFYFETVDRTGLAFAGGDITSQVAWLAGSVTVVLAPLAIATGRVSDAVRSRKPFLVVTAAMVTVGLLTMALAPQWGPAAMGYVLFACGCALFLALQSAYAMQLLITPEHRGRDMGVLNLTNTIPALIAPSMAYLMAGEGDFTLLLLVLAGLTGVALILCLQVRDEA</sequence>
<feature type="transmembrane region" description="Helical" evidence="4">
    <location>
        <begin position="152"/>
        <end position="177"/>
    </location>
</feature>
<feature type="transmembrane region" description="Helical" evidence="4">
    <location>
        <begin position="300"/>
        <end position="322"/>
    </location>
</feature>
<evidence type="ECO:0000313" key="6">
    <source>
        <dbReference type="EMBL" id="QTC92274.1"/>
    </source>
</evidence>
<feature type="domain" description="Major facilitator superfamily (MFS) profile" evidence="5">
    <location>
        <begin position="224"/>
        <end position="412"/>
    </location>
</feature>
<dbReference type="Proteomes" id="UP000663918">
    <property type="component" value="Chromosome"/>
</dbReference>